<dbReference type="OrthoDB" id="7763451at2759"/>
<keyword evidence="1" id="KW-0694">RNA-binding</keyword>
<dbReference type="InterPro" id="IPR000504">
    <property type="entry name" value="RRM_dom"/>
</dbReference>
<organism evidence="4 5">
    <name type="scientific">Pseudallescheria apiosperma</name>
    <name type="common">Scedosporium apiospermum</name>
    <dbReference type="NCBI Taxonomy" id="563466"/>
    <lineage>
        <taxon>Eukaryota</taxon>
        <taxon>Fungi</taxon>
        <taxon>Dikarya</taxon>
        <taxon>Ascomycota</taxon>
        <taxon>Pezizomycotina</taxon>
        <taxon>Sordariomycetes</taxon>
        <taxon>Hypocreomycetidae</taxon>
        <taxon>Microascales</taxon>
        <taxon>Microascaceae</taxon>
        <taxon>Scedosporium</taxon>
    </lineage>
</organism>
<dbReference type="Pfam" id="PF00076">
    <property type="entry name" value="RRM_1"/>
    <property type="match status" value="1"/>
</dbReference>
<dbReference type="SUPFAM" id="SSF54928">
    <property type="entry name" value="RNA-binding domain, RBD"/>
    <property type="match status" value="1"/>
</dbReference>
<dbReference type="Proteomes" id="UP000028545">
    <property type="component" value="Unassembled WGS sequence"/>
</dbReference>
<dbReference type="HOGENOM" id="CLU_074138_0_0_1"/>
<dbReference type="KEGG" id="sapo:SAPIO_CDS6236"/>
<dbReference type="PANTHER" id="PTHR32343:SF10">
    <property type="entry name" value="RNA-BINDING REGION RNP-1 DOMAIN-CONTAINING PROTEIN"/>
    <property type="match status" value="1"/>
</dbReference>
<protein>
    <recommendedName>
        <fullName evidence="3">RRM domain-containing protein</fullName>
    </recommendedName>
</protein>
<dbReference type="PROSITE" id="PS50102">
    <property type="entry name" value="RRM"/>
    <property type="match status" value="1"/>
</dbReference>
<evidence type="ECO:0000256" key="2">
    <source>
        <dbReference type="SAM" id="MobiDB-lite"/>
    </source>
</evidence>
<evidence type="ECO:0000256" key="1">
    <source>
        <dbReference type="PROSITE-ProRule" id="PRU00176"/>
    </source>
</evidence>
<evidence type="ECO:0000313" key="5">
    <source>
        <dbReference type="Proteomes" id="UP000028545"/>
    </source>
</evidence>
<feature type="region of interest" description="Disordered" evidence="2">
    <location>
        <begin position="231"/>
        <end position="263"/>
    </location>
</feature>
<name>A0A084G4B1_PSEDA</name>
<dbReference type="OMA" id="TQEMKPR"/>
<evidence type="ECO:0000313" key="4">
    <source>
        <dbReference type="EMBL" id="KEZ42173.1"/>
    </source>
</evidence>
<dbReference type="RefSeq" id="XP_016641972.1">
    <property type="nucleotide sequence ID" value="XM_016788391.1"/>
</dbReference>
<dbReference type="InterPro" id="IPR035979">
    <property type="entry name" value="RBD_domain_sf"/>
</dbReference>
<feature type="domain" description="RRM" evidence="3">
    <location>
        <begin position="6"/>
        <end position="79"/>
    </location>
</feature>
<dbReference type="Gene3D" id="3.30.70.330">
    <property type="match status" value="1"/>
</dbReference>
<dbReference type="EMBL" id="JOWA01000101">
    <property type="protein sequence ID" value="KEZ42173.1"/>
    <property type="molecule type" value="Genomic_DNA"/>
</dbReference>
<evidence type="ECO:0000259" key="3">
    <source>
        <dbReference type="PROSITE" id="PS50102"/>
    </source>
</evidence>
<dbReference type="GeneID" id="27725308"/>
<comment type="caution">
    <text evidence="4">The sequence shown here is derived from an EMBL/GenBank/DDBJ whole genome shotgun (WGS) entry which is preliminary data.</text>
</comment>
<sequence>MTSTANTVEVRNIALSTSDNEVRDFFSFCGKVSDIHVTANAETKSATVTFEKETAMKTALLLNNTQLGANTITVTSPTGATSEGGTPEVHAADRDTDEITQEMKPRARILAEYLAHGYIIGDAALERAIELDNKHQVTNKFCATLHHLDEKYHAADRARAADESYGITAKGKNFLTEIGSFFEKASNTPTGKKIVKFYTESSRQVQDIHNEALRLAELKKEAHGGSAYKASGLEKVFGKEHEKTPPAPGPAGEKSAPAPAPTS</sequence>
<accession>A0A084G4B1</accession>
<dbReference type="VEuPathDB" id="FungiDB:SAPIO_CDS6236"/>
<reference evidence="4 5" key="1">
    <citation type="journal article" date="2014" name="Genome Announc.">
        <title>Draft genome sequence of the pathogenic fungus Scedosporium apiospermum.</title>
        <authorList>
            <person name="Vandeputte P."/>
            <person name="Ghamrawi S."/>
            <person name="Rechenmann M."/>
            <person name="Iltis A."/>
            <person name="Giraud S."/>
            <person name="Fleury M."/>
            <person name="Thornton C."/>
            <person name="Delhaes L."/>
            <person name="Meyer W."/>
            <person name="Papon N."/>
            <person name="Bouchara J.P."/>
        </authorList>
    </citation>
    <scope>NUCLEOTIDE SEQUENCE [LARGE SCALE GENOMIC DNA]</scope>
    <source>
        <strain evidence="4 5">IHEM 14462</strain>
    </source>
</reference>
<dbReference type="AlphaFoldDB" id="A0A084G4B1"/>
<keyword evidence="5" id="KW-1185">Reference proteome</keyword>
<dbReference type="GO" id="GO:0003723">
    <property type="term" value="F:RNA binding"/>
    <property type="evidence" value="ECO:0007669"/>
    <property type="project" value="UniProtKB-UniRule"/>
</dbReference>
<gene>
    <name evidence="4" type="ORF">SAPIO_CDS6236</name>
</gene>
<dbReference type="InterPro" id="IPR012677">
    <property type="entry name" value="Nucleotide-bd_a/b_plait_sf"/>
</dbReference>
<dbReference type="PANTHER" id="PTHR32343">
    <property type="entry name" value="SERINE/ARGININE-RICH SPLICING FACTOR"/>
    <property type="match status" value="1"/>
</dbReference>
<dbReference type="SMART" id="SM00360">
    <property type="entry name" value="RRM"/>
    <property type="match status" value="1"/>
</dbReference>
<proteinExistence type="predicted"/>